<dbReference type="KEGG" id="thg:TCELL_1334"/>
<dbReference type="HOGENOM" id="CLU_026425_1_2_2"/>
<sequence>MVSLGFDPESWIRKGEEMGADYVDIRYQEHIYEIILLDNGVVRESTVSKSRGVGFRVFYKGFVGYASTNDLNEPSLKNTLEQALRIARALEGRSRPARVASRGVHRERVVSDYSIDPIDVDVSEKVDLLKAIHGTLREEKALSSVVLRYAFEKDRRVIASSRGDYVDFTRRMVGVGGVLVAQAEGSMERLSHGESRVAGWEFVKNFDWERLFRENAELVVGALKAKTLPPGKYDVVLDNEMVGLLIHEAFGHASEADIVMSGGSVLENRVGSVVASELVSIVDDGRVSGGVYLPYDDEGSPKVKVYLIEKGVFRGYLHNLETAGFFNASPTGNGRSMTYADNVLVRQTNIYLEPGDWDPYEIIQDTKRGVYLKGRGASGGQVNPATGSFTFTSGPSFIIEGGEVQGMVRGVMIAGNILETLLNVDAVGLDLEVKTSVFGGCGKGGQMVRVGDGGPHVRIRGVALGG</sequence>
<dbReference type="InterPro" id="IPR051463">
    <property type="entry name" value="Peptidase_U62_metallo"/>
</dbReference>
<dbReference type="InterPro" id="IPR045569">
    <property type="entry name" value="Metalloprtase-TldD/E_C"/>
</dbReference>
<dbReference type="OrthoDB" id="98233at2157"/>
<dbReference type="GO" id="GO:0008237">
    <property type="term" value="F:metallopeptidase activity"/>
    <property type="evidence" value="ECO:0007669"/>
    <property type="project" value="UniProtKB-KW"/>
</dbReference>
<evidence type="ECO:0000259" key="6">
    <source>
        <dbReference type="Pfam" id="PF19289"/>
    </source>
</evidence>
<evidence type="ECO:0000256" key="1">
    <source>
        <dbReference type="ARBA" id="ARBA00005836"/>
    </source>
</evidence>
<proteinExistence type="inferred from homology"/>
<dbReference type="PANTHER" id="PTHR30624">
    <property type="entry name" value="UNCHARACTERIZED PROTEIN TLDD AND PMBA"/>
    <property type="match status" value="1"/>
</dbReference>
<dbReference type="PANTHER" id="PTHR30624:SF0">
    <property type="entry name" value="METALLOPROTEASE SLR0863"/>
    <property type="match status" value="1"/>
</dbReference>
<dbReference type="InterPro" id="IPR025502">
    <property type="entry name" value="TldD"/>
</dbReference>
<dbReference type="AlphaFoldDB" id="I3TG68"/>
<dbReference type="Pfam" id="PF01523">
    <property type="entry name" value="PmbA_TldD_1st"/>
    <property type="match status" value="1"/>
</dbReference>
<dbReference type="InterPro" id="IPR035068">
    <property type="entry name" value="TldD/PmbA_N"/>
</dbReference>
<dbReference type="PIRSF" id="PIRSF004919">
    <property type="entry name" value="TldD"/>
    <property type="match status" value="1"/>
</dbReference>
<dbReference type="Gene3D" id="3.30.2290.10">
    <property type="entry name" value="PmbA/TldD superfamily"/>
    <property type="match status" value="1"/>
</dbReference>
<dbReference type="GO" id="GO:0005829">
    <property type="term" value="C:cytosol"/>
    <property type="evidence" value="ECO:0007669"/>
    <property type="project" value="TreeGrafter"/>
</dbReference>
<dbReference type="InParanoid" id="I3TG68"/>
<keyword evidence="2" id="KW-0645">Protease</keyword>
<dbReference type="InterPro" id="IPR036059">
    <property type="entry name" value="TldD/PmbA_sf"/>
</dbReference>
<evidence type="ECO:0000256" key="2">
    <source>
        <dbReference type="ARBA" id="ARBA00022670"/>
    </source>
</evidence>
<dbReference type="EMBL" id="CP003531">
    <property type="protein sequence ID" value="AFK51756.1"/>
    <property type="molecule type" value="Genomic_DNA"/>
</dbReference>
<dbReference type="GO" id="GO:0006508">
    <property type="term" value="P:proteolysis"/>
    <property type="evidence" value="ECO:0007669"/>
    <property type="project" value="UniProtKB-KW"/>
</dbReference>
<evidence type="ECO:0000256" key="4">
    <source>
        <dbReference type="ARBA" id="ARBA00023049"/>
    </source>
</evidence>
<keyword evidence="4" id="KW-0482">Metalloprotease</keyword>
<dbReference type="Proteomes" id="UP000005270">
    <property type="component" value="Chromosome"/>
</dbReference>
<accession>I3TG68</accession>
<dbReference type="GeneID" id="13013658"/>
<evidence type="ECO:0000259" key="5">
    <source>
        <dbReference type="Pfam" id="PF01523"/>
    </source>
</evidence>
<keyword evidence="9" id="KW-1185">Reference proteome</keyword>
<dbReference type="InterPro" id="IPR045570">
    <property type="entry name" value="Metalloprtase-TldD/E_cen_dom"/>
</dbReference>
<dbReference type="RefSeq" id="WP_014738006.1">
    <property type="nucleotide sequence ID" value="NC_017954.1"/>
</dbReference>
<dbReference type="SUPFAM" id="SSF111283">
    <property type="entry name" value="Putative modulator of DNA gyrase, PmbA/TldD"/>
    <property type="match status" value="1"/>
</dbReference>
<evidence type="ECO:0000313" key="9">
    <source>
        <dbReference type="Proteomes" id="UP000005270"/>
    </source>
</evidence>
<evidence type="ECO:0000256" key="3">
    <source>
        <dbReference type="ARBA" id="ARBA00022801"/>
    </source>
</evidence>
<organism evidence="8 9">
    <name type="scientific">Thermogladius calderae (strain DSM 22663 / VKM B-2946 / 1633)</name>
    <dbReference type="NCBI Taxonomy" id="1184251"/>
    <lineage>
        <taxon>Archaea</taxon>
        <taxon>Thermoproteota</taxon>
        <taxon>Thermoprotei</taxon>
        <taxon>Desulfurococcales</taxon>
        <taxon>Desulfurococcaceae</taxon>
        <taxon>Thermogladius</taxon>
    </lineage>
</organism>
<reference evidence="8 9" key="1">
    <citation type="journal article" date="2012" name="J. Bacteriol.">
        <title>Complete genome sequence of the hyperthermophilic cellulolytic Crenarchaeon 'Thermogladius cellulolyticus' 1633.</title>
        <authorList>
            <person name="Mardanov A.V."/>
            <person name="Kochetkova T.V."/>
            <person name="Beletsky A.V."/>
            <person name="Bonch-Osmolovskaya E.A."/>
            <person name="Ravin N.V."/>
            <person name="Skryabin K.G."/>
        </authorList>
    </citation>
    <scope>NUCLEOTIDE SEQUENCE [LARGE SCALE GENOMIC DNA]</scope>
    <source>
        <strain evidence="9">DSM 22663 / VKM B-2946 / 1633</strain>
    </source>
</reference>
<evidence type="ECO:0000313" key="8">
    <source>
        <dbReference type="EMBL" id="AFK51756.1"/>
    </source>
</evidence>
<dbReference type="eggNOG" id="arCOG00321">
    <property type="taxonomic scope" value="Archaea"/>
</dbReference>
<feature type="domain" description="Metalloprotease TldD/E N-terminal" evidence="5">
    <location>
        <begin position="23"/>
        <end position="87"/>
    </location>
</feature>
<evidence type="ECO:0000259" key="7">
    <source>
        <dbReference type="Pfam" id="PF19290"/>
    </source>
</evidence>
<keyword evidence="3" id="KW-0378">Hydrolase</keyword>
<dbReference type="STRING" id="1184251.TCELL_1334"/>
<feature type="domain" description="Metalloprotease TldD/E central" evidence="7">
    <location>
        <begin position="116"/>
        <end position="221"/>
    </location>
</feature>
<feature type="domain" description="Metalloprotease TldD/E C-terminal" evidence="6">
    <location>
        <begin position="230"/>
        <end position="466"/>
    </location>
</feature>
<dbReference type="Pfam" id="PF19289">
    <property type="entry name" value="PmbA_TldD_3rd"/>
    <property type="match status" value="1"/>
</dbReference>
<gene>
    <name evidence="8" type="ordered locus">TCELL_1334</name>
</gene>
<protein>
    <submittedName>
        <fullName evidence="8">Peptidase U62, modulator of DNA gyrase</fullName>
    </submittedName>
</protein>
<dbReference type="Pfam" id="PF19290">
    <property type="entry name" value="PmbA_TldD_2nd"/>
    <property type="match status" value="1"/>
</dbReference>
<dbReference type="InterPro" id="IPR002510">
    <property type="entry name" value="Metalloprtase-TldD/E_N"/>
</dbReference>
<name>I3TG68_THEC1</name>
<comment type="similarity">
    <text evidence="1">Belongs to the peptidase U62 family.</text>
</comment>